<proteinExistence type="predicted"/>
<feature type="non-terminal residue" evidence="1">
    <location>
        <position position="1"/>
    </location>
</feature>
<keyword evidence="2" id="KW-1185">Reference proteome</keyword>
<evidence type="ECO:0000313" key="2">
    <source>
        <dbReference type="Proteomes" id="UP000265520"/>
    </source>
</evidence>
<evidence type="ECO:0000313" key="1">
    <source>
        <dbReference type="EMBL" id="MCI94180.1"/>
    </source>
</evidence>
<name>A0A392W670_9FABA</name>
<comment type="caution">
    <text evidence="1">The sequence shown here is derived from an EMBL/GenBank/DDBJ whole genome shotgun (WGS) entry which is preliminary data.</text>
</comment>
<dbReference type="EMBL" id="LXQA011349271">
    <property type="protein sequence ID" value="MCI94180.1"/>
    <property type="molecule type" value="Genomic_DNA"/>
</dbReference>
<dbReference type="Proteomes" id="UP000265520">
    <property type="component" value="Unassembled WGS sequence"/>
</dbReference>
<organism evidence="1 2">
    <name type="scientific">Trifolium medium</name>
    <dbReference type="NCBI Taxonomy" id="97028"/>
    <lineage>
        <taxon>Eukaryota</taxon>
        <taxon>Viridiplantae</taxon>
        <taxon>Streptophyta</taxon>
        <taxon>Embryophyta</taxon>
        <taxon>Tracheophyta</taxon>
        <taxon>Spermatophyta</taxon>
        <taxon>Magnoliopsida</taxon>
        <taxon>eudicotyledons</taxon>
        <taxon>Gunneridae</taxon>
        <taxon>Pentapetalae</taxon>
        <taxon>rosids</taxon>
        <taxon>fabids</taxon>
        <taxon>Fabales</taxon>
        <taxon>Fabaceae</taxon>
        <taxon>Papilionoideae</taxon>
        <taxon>50 kb inversion clade</taxon>
        <taxon>NPAAA clade</taxon>
        <taxon>Hologalegina</taxon>
        <taxon>IRL clade</taxon>
        <taxon>Trifolieae</taxon>
        <taxon>Trifolium</taxon>
    </lineage>
</organism>
<sequence>IIISLGRGFSNRVNINKGV</sequence>
<reference evidence="1 2" key="1">
    <citation type="journal article" date="2018" name="Front. Plant Sci.">
        <title>Red Clover (Trifolium pratense) and Zigzag Clover (T. medium) - A Picture of Genomic Similarities and Differences.</title>
        <authorList>
            <person name="Dluhosova J."/>
            <person name="Istvanek J."/>
            <person name="Nedelnik J."/>
            <person name="Repkova J."/>
        </authorList>
    </citation>
    <scope>NUCLEOTIDE SEQUENCE [LARGE SCALE GENOMIC DNA]</scope>
    <source>
        <strain evidence="2">cv. 10/8</strain>
        <tissue evidence="1">Leaf</tissue>
    </source>
</reference>
<dbReference type="AlphaFoldDB" id="A0A392W670"/>
<accession>A0A392W670</accession>
<protein>
    <submittedName>
        <fullName evidence="1">Uncharacterized protein</fullName>
    </submittedName>
</protein>